<evidence type="ECO:0000313" key="3">
    <source>
        <dbReference type="Proteomes" id="UP000700732"/>
    </source>
</evidence>
<keyword evidence="3" id="KW-1185">Reference proteome</keyword>
<accession>A0ABR6W1U3</accession>
<protein>
    <submittedName>
        <fullName evidence="2">Membrane protein</fullName>
    </submittedName>
</protein>
<dbReference type="RefSeq" id="WP_186736406.1">
    <property type="nucleotide sequence ID" value="NZ_VFIA01000005.1"/>
</dbReference>
<reference evidence="2 3" key="1">
    <citation type="submission" date="2019-06" db="EMBL/GenBank/DDBJ databases">
        <title>Spirosoma utsteinense sp. nov. isolated from Antarctic ice-free soils.</title>
        <authorList>
            <person name="Tahon G."/>
        </authorList>
    </citation>
    <scope>NUCLEOTIDE SEQUENCE [LARGE SCALE GENOMIC DNA]</scope>
    <source>
        <strain evidence="2 3">LMG 31447</strain>
    </source>
</reference>
<comment type="caution">
    <text evidence="2">The sequence shown here is derived from an EMBL/GenBank/DDBJ whole genome shotgun (WGS) entry which is preliminary data.</text>
</comment>
<name>A0ABR6W1U3_9BACT</name>
<proteinExistence type="predicted"/>
<dbReference type="Pfam" id="PF13548">
    <property type="entry name" value="DUF4126"/>
    <property type="match status" value="1"/>
</dbReference>
<dbReference type="Proteomes" id="UP000700732">
    <property type="component" value="Unassembled WGS sequence"/>
</dbReference>
<dbReference type="InterPro" id="IPR025196">
    <property type="entry name" value="DUF4126"/>
</dbReference>
<gene>
    <name evidence="2" type="ORF">FH603_1064</name>
</gene>
<feature type="domain" description="DUF4126" evidence="1">
    <location>
        <begin position="8"/>
        <end position="153"/>
    </location>
</feature>
<evidence type="ECO:0000313" key="2">
    <source>
        <dbReference type="EMBL" id="MBC3790574.1"/>
    </source>
</evidence>
<dbReference type="EMBL" id="VFIA01000005">
    <property type="protein sequence ID" value="MBC3790574.1"/>
    <property type="molecule type" value="Genomic_DNA"/>
</dbReference>
<organism evidence="2 3">
    <name type="scientific">Spirosoma utsteinense</name>
    <dbReference type="NCBI Taxonomy" id="2585773"/>
    <lineage>
        <taxon>Bacteria</taxon>
        <taxon>Pseudomonadati</taxon>
        <taxon>Bacteroidota</taxon>
        <taxon>Cytophagia</taxon>
        <taxon>Cytophagales</taxon>
        <taxon>Cytophagaceae</taxon>
        <taxon>Spirosoma</taxon>
    </lineage>
</organism>
<sequence>MMQTYLKAFGLGLSIGMRTLVSPAFLSRKLAGTPPAQQPNTPLHFVTQPTMVRSLEVLAGIEVITDKFPGIPDRTVPFQFGGRMVSGAACGGFLSQVEEASIPIGAAAGVLGAVASTLAFFHLRQWLTHSQGVSDPVVALVEDALCIGGAWAIANTVDLTRPTDATL</sequence>
<evidence type="ECO:0000259" key="1">
    <source>
        <dbReference type="Pfam" id="PF13548"/>
    </source>
</evidence>